<organism evidence="1">
    <name type="scientific">Arundo donax</name>
    <name type="common">Giant reed</name>
    <name type="synonym">Donax arundinaceus</name>
    <dbReference type="NCBI Taxonomy" id="35708"/>
    <lineage>
        <taxon>Eukaryota</taxon>
        <taxon>Viridiplantae</taxon>
        <taxon>Streptophyta</taxon>
        <taxon>Embryophyta</taxon>
        <taxon>Tracheophyta</taxon>
        <taxon>Spermatophyta</taxon>
        <taxon>Magnoliopsida</taxon>
        <taxon>Liliopsida</taxon>
        <taxon>Poales</taxon>
        <taxon>Poaceae</taxon>
        <taxon>PACMAD clade</taxon>
        <taxon>Arundinoideae</taxon>
        <taxon>Arundineae</taxon>
        <taxon>Arundo</taxon>
    </lineage>
</organism>
<sequence>MTSFSALEEKVLEQYTFSKVWYTTQDMVLIDHLMQGY</sequence>
<accession>A0A0A9I0L2</accession>
<reference evidence="1" key="2">
    <citation type="journal article" date="2015" name="Data Brief">
        <title>Shoot transcriptome of the giant reed, Arundo donax.</title>
        <authorList>
            <person name="Barrero R.A."/>
            <person name="Guerrero F.D."/>
            <person name="Moolhuijzen P."/>
            <person name="Goolsby J.A."/>
            <person name="Tidwell J."/>
            <person name="Bellgard S.E."/>
            <person name="Bellgard M.I."/>
        </authorList>
    </citation>
    <scope>NUCLEOTIDE SEQUENCE</scope>
    <source>
        <tissue evidence="1">Shoot tissue taken approximately 20 cm above the soil surface</tissue>
    </source>
</reference>
<dbReference type="EMBL" id="GBRH01159198">
    <property type="protein sequence ID" value="JAE38698.1"/>
    <property type="molecule type" value="Transcribed_RNA"/>
</dbReference>
<dbReference type="AlphaFoldDB" id="A0A0A9I0L2"/>
<name>A0A0A9I0L2_ARUDO</name>
<protein>
    <submittedName>
        <fullName evidence="1">Uncharacterized protein</fullName>
    </submittedName>
</protein>
<reference evidence="1" key="1">
    <citation type="submission" date="2014-09" db="EMBL/GenBank/DDBJ databases">
        <authorList>
            <person name="Magalhaes I.L.F."/>
            <person name="Oliveira U."/>
            <person name="Santos F.R."/>
            <person name="Vidigal T.H.D.A."/>
            <person name="Brescovit A.D."/>
            <person name="Santos A.J."/>
        </authorList>
    </citation>
    <scope>NUCLEOTIDE SEQUENCE</scope>
    <source>
        <tissue evidence="1">Shoot tissue taken approximately 20 cm above the soil surface</tissue>
    </source>
</reference>
<proteinExistence type="predicted"/>
<evidence type="ECO:0000313" key="1">
    <source>
        <dbReference type="EMBL" id="JAE38698.1"/>
    </source>
</evidence>